<dbReference type="InterPro" id="IPR032748">
    <property type="entry name" value="PAG"/>
</dbReference>
<dbReference type="PANTHER" id="PTHR16322:SF0">
    <property type="entry name" value="PHOSPHOPROTEIN ASSOCIATED WITH GLYCOSPHINGOLIPID-ENRICHED MICRODOMAINS 1"/>
    <property type="match status" value="1"/>
</dbReference>
<organism evidence="3 4">
    <name type="scientific">Physeter macrocephalus</name>
    <name type="common">Sperm whale</name>
    <name type="synonym">Physeter catodon</name>
    <dbReference type="NCBI Taxonomy" id="9755"/>
    <lineage>
        <taxon>Eukaryota</taxon>
        <taxon>Metazoa</taxon>
        <taxon>Chordata</taxon>
        <taxon>Craniata</taxon>
        <taxon>Vertebrata</taxon>
        <taxon>Euteleostomi</taxon>
        <taxon>Mammalia</taxon>
        <taxon>Eutheria</taxon>
        <taxon>Laurasiatheria</taxon>
        <taxon>Artiodactyla</taxon>
        <taxon>Whippomorpha</taxon>
        <taxon>Cetacea</taxon>
        <taxon>Odontoceti</taxon>
        <taxon>Physeteridae</taxon>
        <taxon>Physeter</taxon>
    </lineage>
</organism>
<dbReference type="GO" id="GO:0005886">
    <property type="term" value="C:plasma membrane"/>
    <property type="evidence" value="ECO:0007669"/>
    <property type="project" value="InterPro"/>
</dbReference>
<evidence type="ECO:0000256" key="2">
    <source>
        <dbReference type="SAM" id="Phobius"/>
    </source>
</evidence>
<dbReference type="RefSeq" id="XP_054947127.1">
    <property type="nucleotide sequence ID" value="XM_055091152.1"/>
</dbReference>
<keyword evidence="3" id="KW-1185">Reference proteome</keyword>
<dbReference type="GO" id="GO:0035556">
    <property type="term" value="P:intracellular signal transduction"/>
    <property type="evidence" value="ECO:0007669"/>
    <property type="project" value="InterPro"/>
</dbReference>
<feature type="region of interest" description="Disordered" evidence="1">
    <location>
        <begin position="329"/>
        <end position="434"/>
    </location>
</feature>
<dbReference type="AlphaFoldDB" id="A0A2Y9T3R8"/>
<name>A0A2Y9T3R8_PHYMC</name>
<keyword evidence="2" id="KW-0472">Membrane</keyword>
<feature type="region of interest" description="Disordered" evidence="1">
    <location>
        <begin position="275"/>
        <end position="305"/>
    </location>
</feature>
<dbReference type="GO" id="GO:0042169">
    <property type="term" value="F:SH2 domain binding"/>
    <property type="evidence" value="ECO:0007669"/>
    <property type="project" value="TreeGrafter"/>
</dbReference>
<proteinExistence type="predicted"/>
<feature type="compositionally biased region" description="Polar residues" evidence="1">
    <location>
        <begin position="410"/>
        <end position="434"/>
    </location>
</feature>
<dbReference type="Pfam" id="PF15347">
    <property type="entry name" value="PAG"/>
    <property type="match status" value="1"/>
</dbReference>
<keyword evidence="2" id="KW-0812">Transmembrane</keyword>
<feature type="transmembrane region" description="Helical" evidence="2">
    <location>
        <begin position="98"/>
        <end position="119"/>
    </location>
</feature>
<reference evidence="4 5" key="1">
    <citation type="submission" date="2025-04" db="UniProtKB">
        <authorList>
            <consortium name="RefSeq"/>
        </authorList>
    </citation>
    <scope>IDENTIFICATION</scope>
    <source>
        <tissue evidence="4 5">Muscle</tissue>
    </source>
</reference>
<dbReference type="CTD" id="55824"/>
<dbReference type="GO" id="GO:0050868">
    <property type="term" value="P:negative regulation of T cell activation"/>
    <property type="evidence" value="ECO:0007669"/>
    <property type="project" value="InterPro"/>
</dbReference>
<feature type="compositionally biased region" description="Polar residues" evidence="1">
    <location>
        <begin position="193"/>
        <end position="205"/>
    </location>
</feature>
<dbReference type="RefSeq" id="XP_007125406.1">
    <property type="nucleotide sequence ID" value="XM_007125344.4"/>
</dbReference>
<keyword evidence="2" id="KW-1133">Transmembrane helix</keyword>
<dbReference type="GO" id="GO:0045121">
    <property type="term" value="C:membrane raft"/>
    <property type="evidence" value="ECO:0007669"/>
    <property type="project" value="InterPro"/>
</dbReference>
<dbReference type="KEGG" id="pcad:102996726"/>
<accession>A0A2Y9T3R8</accession>
<protein>
    <submittedName>
        <fullName evidence="4 5">Phosphoprotein associated with glycosphingolipid-enriched microdomains 1 isoform X1</fullName>
    </submittedName>
</protein>
<gene>
    <name evidence="4 5" type="primary">PAG1</name>
</gene>
<feature type="region of interest" description="Disordered" evidence="1">
    <location>
        <begin position="155"/>
        <end position="175"/>
    </location>
</feature>
<evidence type="ECO:0000313" key="3">
    <source>
        <dbReference type="Proteomes" id="UP000248484"/>
    </source>
</evidence>
<dbReference type="Proteomes" id="UP000248484">
    <property type="component" value="Chromosome 15"/>
</dbReference>
<dbReference type="GeneID" id="102996726"/>
<feature type="compositionally biased region" description="Low complexity" evidence="1">
    <location>
        <begin position="363"/>
        <end position="372"/>
    </location>
</feature>
<evidence type="ECO:0000256" key="1">
    <source>
        <dbReference type="SAM" id="MobiDB-lite"/>
    </source>
</evidence>
<evidence type="ECO:0000313" key="5">
    <source>
        <dbReference type="RefSeq" id="XP_054947127.1"/>
    </source>
</evidence>
<feature type="region of interest" description="Disordered" evidence="1">
    <location>
        <begin position="452"/>
        <end position="508"/>
    </location>
</feature>
<sequence>MFHFLRNNQAVFKVAVPFYIPISQAKKEGRTFTTTTFQREYIASILNTYLDKHFFKEDAALYPHVATLEGLTKSSSLCHFPPTMGPEGSLLSGGQMQITLWGSLAAVATFFLITFLIFLCSSCDREKKPRQHSGDHENLMNVPSDKEMFSRSVTSLATDAPASSEQNGALTNGDVLSEDSTVTCTQHYEEVQTSASDLLDSQDSTGKPKCHQSRELPRIPPETEVDTRLNGESADGDQGLGMEGPYEVLKDSASQENMVEDCLYETVKEIKEVTAAAHSARGHSSRSKSTSTVKELPGPQASGKTDFAEYASVDRNKKCRQSANAESILGNACDPEEEAPPPVPIKLLDENENLQEQAESKAGEGAAEGTSETNKRFSSLSYKSREEDPTLTEEEISAMYSSVHKKGQPGNKSGQSLKAPESTYTSIQGAALRSPSSCNDLYATLKDLEKIPNSVSTLPAAGRPSGEEPEPDYEAIQTLNREEAKAAPETNSHHGLFPKENDYESIGDLQQCRDITRL</sequence>
<dbReference type="STRING" id="9755.ENSPCTP00005012278"/>
<dbReference type="PANTHER" id="PTHR16322">
    <property type="entry name" value="PHOSPHOPROTEIN ASSOCIATED WITH GLYCOSPHINGOLIPID-ENRICHED MICRODOMAINS 1"/>
    <property type="match status" value="1"/>
</dbReference>
<dbReference type="OrthoDB" id="9874312at2759"/>
<feature type="compositionally biased region" description="Polar residues" evidence="1">
    <location>
        <begin position="155"/>
        <end position="170"/>
    </location>
</feature>
<evidence type="ECO:0000313" key="4">
    <source>
        <dbReference type="RefSeq" id="XP_007125406.1"/>
    </source>
</evidence>
<feature type="region of interest" description="Disordered" evidence="1">
    <location>
        <begin position="193"/>
        <end position="245"/>
    </location>
</feature>